<keyword evidence="2" id="KW-1185">Reference proteome</keyword>
<evidence type="ECO:0000313" key="2">
    <source>
        <dbReference type="Proteomes" id="UP001152320"/>
    </source>
</evidence>
<dbReference type="EMBL" id="JAIZAY010000015">
    <property type="protein sequence ID" value="KAJ8027857.1"/>
    <property type="molecule type" value="Genomic_DNA"/>
</dbReference>
<evidence type="ECO:0000313" key="1">
    <source>
        <dbReference type="EMBL" id="KAJ8027857.1"/>
    </source>
</evidence>
<dbReference type="OrthoDB" id="2286242at2759"/>
<proteinExistence type="predicted"/>
<gene>
    <name evidence="1" type="ORF">HOLleu_29931</name>
</gene>
<dbReference type="Gene3D" id="3.10.10.10">
    <property type="entry name" value="HIV Type 1 Reverse Transcriptase, subunit A, domain 1"/>
    <property type="match status" value="1"/>
</dbReference>
<dbReference type="Proteomes" id="UP001152320">
    <property type="component" value="Chromosome 15"/>
</dbReference>
<organism evidence="1 2">
    <name type="scientific">Holothuria leucospilota</name>
    <name type="common">Black long sea cucumber</name>
    <name type="synonym">Mertensiothuria leucospilota</name>
    <dbReference type="NCBI Taxonomy" id="206669"/>
    <lineage>
        <taxon>Eukaryota</taxon>
        <taxon>Metazoa</taxon>
        <taxon>Echinodermata</taxon>
        <taxon>Eleutherozoa</taxon>
        <taxon>Echinozoa</taxon>
        <taxon>Holothuroidea</taxon>
        <taxon>Aspidochirotacea</taxon>
        <taxon>Aspidochirotida</taxon>
        <taxon>Holothuriidae</taxon>
        <taxon>Holothuria</taxon>
    </lineage>
</organism>
<comment type="caution">
    <text evidence="1">The sequence shown here is derived from an EMBL/GenBank/DDBJ whole genome shotgun (WGS) entry which is preliminary data.</text>
</comment>
<dbReference type="Gene3D" id="3.30.70.270">
    <property type="match status" value="1"/>
</dbReference>
<dbReference type="InterPro" id="IPR043502">
    <property type="entry name" value="DNA/RNA_pol_sf"/>
</dbReference>
<sequence>MRTIEGVIADLPDAEIFSKSDASSRFWKIRLDVESAKLSTFNTPFGRYKFKRLPLTFVQHQKYSKML</sequence>
<protein>
    <submittedName>
        <fullName evidence="1">Uncharacterized protein</fullName>
    </submittedName>
</protein>
<dbReference type="SUPFAM" id="SSF56672">
    <property type="entry name" value="DNA/RNA polymerases"/>
    <property type="match status" value="1"/>
</dbReference>
<dbReference type="AlphaFoldDB" id="A0A9Q1BJP5"/>
<accession>A0A9Q1BJP5</accession>
<name>A0A9Q1BJP5_HOLLE</name>
<dbReference type="InterPro" id="IPR043128">
    <property type="entry name" value="Rev_trsase/Diguanyl_cyclase"/>
</dbReference>
<reference evidence="1" key="1">
    <citation type="submission" date="2021-10" db="EMBL/GenBank/DDBJ databases">
        <title>Tropical sea cucumber genome reveals ecological adaptation and Cuvierian tubules defense mechanism.</title>
        <authorList>
            <person name="Chen T."/>
        </authorList>
    </citation>
    <scope>NUCLEOTIDE SEQUENCE</scope>
    <source>
        <strain evidence="1">Nanhai2018</strain>
        <tissue evidence="1">Muscle</tissue>
    </source>
</reference>